<reference evidence="3 4" key="1">
    <citation type="submission" date="2011-02" db="EMBL/GenBank/DDBJ databases">
        <title>The Genome Sequence of Sphaeroforma arctica JP610.</title>
        <authorList>
            <consortium name="The Broad Institute Genome Sequencing Platform"/>
            <person name="Russ C."/>
            <person name="Cuomo C."/>
            <person name="Young S.K."/>
            <person name="Zeng Q."/>
            <person name="Gargeya S."/>
            <person name="Alvarado L."/>
            <person name="Berlin A."/>
            <person name="Chapman S.B."/>
            <person name="Chen Z."/>
            <person name="Freedman E."/>
            <person name="Gellesch M."/>
            <person name="Goldberg J."/>
            <person name="Griggs A."/>
            <person name="Gujja S."/>
            <person name="Heilman E."/>
            <person name="Heiman D."/>
            <person name="Howarth C."/>
            <person name="Mehta T."/>
            <person name="Neiman D."/>
            <person name="Pearson M."/>
            <person name="Roberts A."/>
            <person name="Saif S."/>
            <person name="Shea T."/>
            <person name="Shenoy N."/>
            <person name="Sisk P."/>
            <person name="Stolte C."/>
            <person name="Sykes S."/>
            <person name="White J."/>
            <person name="Yandava C."/>
            <person name="Burger G."/>
            <person name="Gray M.W."/>
            <person name="Holland P.W.H."/>
            <person name="King N."/>
            <person name="Lang F.B.F."/>
            <person name="Roger A.J."/>
            <person name="Ruiz-Trillo I."/>
            <person name="Haas B."/>
            <person name="Nusbaum C."/>
            <person name="Birren B."/>
        </authorList>
    </citation>
    <scope>NUCLEOTIDE SEQUENCE [LARGE SCALE GENOMIC DNA]</scope>
    <source>
        <strain evidence="3 4">JP610</strain>
    </source>
</reference>
<evidence type="ECO:0000256" key="1">
    <source>
        <dbReference type="SAM" id="MobiDB-lite"/>
    </source>
</evidence>
<organism evidence="3 4">
    <name type="scientific">Sphaeroforma arctica JP610</name>
    <dbReference type="NCBI Taxonomy" id="667725"/>
    <lineage>
        <taxon>Eukaryota</taxon>
        <taxon>Ichthyosporea</taxon>
        <taxon>Ichthyophonida</taxon>
        <taxon>Sphaeroforma</taxon>
    </lineage>
</organism>
<sequence length="252" mass="28415">MTDLDAKTIQKLRAKMKRLAATEWVHRHALAPRNPDSNIDHPLRKAQKGSNDVIYTTQYSGKLCLDNSSVDNIEECAAGKQQSSTQHPSTEHRMKRSRIVEAHTEDAQQWECCDLTYTDQSVLRQHMARTHTTELASHADELLSAECTRLRGEYAKLRGEKWTMPIDYQVPKGWPIVSECDYLPAKVLENVNKHSQKHSSDGTTEGESEALSKDDDSNEGIEKQRTSHTQDPLSTCSKPAAYASHKPVYVLS</sequence>
<evidence type="ECO:0000313" key="3">
    <source>
        <dbReference type="EMBL" id="KNC75621.1"/>
    </source>
</evidence>
<evidence type="ECO:0000259" key="2">
    <source>
        <dbReference type="Pfam" id="PF23949"/>
    </source>
</evidence>
<dbReference type="Proteomes" id="UP000054560">
    <property type="component" value="Unassembled WGS sequence"/>
</dbReference>
<feature type="region of interest" description="Disordered" evidence="1">
    <location>
        <begin position="193"/>
        <end position="239"/>
    </location>
</feature>
<dbReference type="AlphaFoldDB" id="A0A0L0FGP8"/>
<evidence type="ECO:0000313" key="4">
    <source>
        <dbReference type="Proteomes" id="UP000054560"/>
    </source>
</evidence>
<feature type="domain" description="TSTD2 N-terminal" evidence="2">
    <location>
        <begin position="102"/>
        <end position="144"/>
    </location>
</feature>
<dbReference type="GeneID" id="25912364"/>
<feature type="non-terminal residue" evidence="3">
    <location>
        <position position="252"/>
    </location>
</feature>
<gene>
    <name evidence="3" type="ORF">SARC_11860</name>
</gene>
<dbReference type="Pfam" id="PF23949">
    <property type="entry name" value="TSTD2_N"/>
    <property type="match status" value="1"/>
</dbReference>
<dbReference type="RefSeq" id="XP_014149523.1">
    <property type="nucleotide sequence ID" value="XM_014294048.1"/>
</dbReference>
<feature type="region of interest" description="Disordered" evidence="1">
    <location>
        <begin position="77"/>
        <end position="96"/>
    </location>
</feature>
<protein>
    <recommendedName>
        <fullName evidence="2">TSTD2 N-terminal domain-containing protein</fullName>
    </recommendedName>
</protein>
<keyword evidence="4" id="KW-1185">Reference proteome</keyword>
<dbReference type="EMBL" id="KQ243517">
    <property type="protein sequence ID" value="KNC75621.1"/>
    <property type="molecule type" value="Genomic_DNA"/>
</dbReference>
<feature type="compositionally biased region" description="Basic and acidic residues" evidence="1">
    <location>
        <begin position="210"/>
        <end position="225"/>
    </location>
</feature>
<dbReference type="InterPro" id="IPR057944">
    <property type="entry name" value="TSTD2_N"/>
</dbReference>
<feature type="compositionally biased region" description="Polar residues" evidence="1">
    <location>
        <begin position="227"/>
        <end position="237"/>
    </location>
</feature>
<accession>A0A0L0FGP8</accession>
<name>A0A0L0FGP8_9EUKA</name>
<proteinExistence type="predicted"/>